<dbReference type="Proteomes" id="UP000799778">
    <property type="component" value="Unassembled WGS sequence"/>
</dbReference>
<accession>A0A6A5XLC3</accession>
<proteinExistence type="predicted"/>
<feature type="signal peptide" evidence="1">
    <location>
        <begin position="1"/>
        <end position="19"/>
    </location>
</feature>
<evidence type="ECO:0008006" key="4">
    <source>
        <dbReference type="Google" id="ProtNLM"/>
    </source>
</evidence>
<evidence type="ECO:0000313" key="3">
    <source>
        <dbReference type="Proteomes" id="UP000799778"/>
    </source>
</evidence>
<dbReference type="EMBL" id="ML978071">
    <property type="protein sequence ID" value="KAF2013094.1"/>
    <property type="molecule type" value="Genomic_DNA"/>
</dbReference>
<name>A0A6A5XLC3_9PLEO</name>
<dbReference type="OrthoDB" id="5091764at2759"/>
<protein>
    <recommendedName>
        <fullName evidence="4">Cyanovirin-N domain-containing protein</fullName>
    </recommendedName>
</protein>
<reference evidence="2" key="1">
    <citation type="journal article" date="2020" name="Stud. Mycol.">
        <title>101 Dothideomycetes genomes: a test case for predicting lifestyles and emergence of pathogens.</title>
        <authorList>
            <person name="Haridas S."/>
            <person name="Albert R."/>
            <person name="Binder M."/>
            <person name="Bloem J."/>
            <person name="Labutti K."/>
            <person name="Salamov A."/>
            <person name="Andreopoulos B."/>
            <person name="Baker S."/>
            <person name="Barry K."/>
            <person name="Bills G."/>
            <person name="Bluhm B."/>
            <person name="Cannon C."/>
            <person name="Castanera R."/>
            <person name="Culley D."/>
            <person name="Daum C."/>
            <person name="Ezra D."/>
            <person name="Gonzalez J."/>
            <person name="Henrissat B."/>
            <person name="Kuo A."/>
            <person name="Liang C."/>
            <person name="Lipzen A."/>
            <person name="Lutzoni F."/>
            <person name="Magnuson J."/>
            <person name="Mondo S."/>
            <person name="Nolan M."/>
            <person name="Ohm R."/>
            <person name="Pangilinan J."/>
            <person name="Park H.-J."/>
            <person name="Ramirez L."/>
            <person name="Alfaro M."/>
            <person name="Sun H."/>
            <person name="Tritt A."/>
            <person name="Yoshinaga Y."/>
            <person name="Zwiers L.-H."/>
            <person name="Turgeon B."/>
            <person name="Goodwin S."/>
            <person name="Spatafora J."/>
            <person name="Crous P."/>
            <person name="Grigoriev I."/>
        </authorList>
    </citation>
    <scope>NUCLEOTIDE SEQUENCE</scope>
    <source>
        <strain evidence="2">CBS 175.79</strain>
    </source>
</reference>
<gene>
    <name evidence="2" type="ORF">BU24DRAFT_482817</name>
</gene>
<organism evidence="2 3">
    <name type="scientific">Aaosphaeria arxii CBS 175.79</name>
    <dbReference type="NCBI Taxonomy" id="1450172"/>
    <lineage>
        <taxon>Eukaryota</taxon>
        <taxon>Fungi</taxon>
        <taxon>Dikarya</taxon>
        <taxon>Ascomycota</taxon>
        <taxon>Pezizomycotina</taxon>
        <taxon>Dothideomycetes</taxon>
        <taxon>Pleosporomycetidae</taxon>
        <taxon>Pleosporales</taxon>
        <taxon>Pleosporales incertae sedis</taxon>
        <taxon>Aaosphaeria</taxon>
    </lineage>
</organism>
<dbReference type="AlphaFoldDB" id="A0A6A5XLC3"/>
<evidence type="ECO:0000256" key="1">
    <source>
        <dbReference type="SAM" id="SignalP"/>
    </source>
</evidence>
<evidence type="ECO:0000313" key="2">
    <source>
        <dbReference type="EMBL" id="KAF2013094.1"/>
    </source>
</evidence>
<sequence length="155" mass="16400">MIHITAIAILGAFVSDSISATVTLEETPCIQQKTRLETLIVRTDKLEVRNLPSLCGLKIISAAGANIHTISCIAFKDEKGEEVGSARFTFDSPALIATNPVQVGSLKCDTNRSTSYVTPSTRPAPTSLARYANVTKGPGSQLYATGTTNITTTAL</sequence>
<dbReference type="GeneID" id="54290659"/>
<feature type="chain" id="PRO_5025538376" description="Cyanovirin-N domain-containing protein" evidence="1">
    <location>
        <begin position="20"/>
        <end position="155"/>
    </location>
</feature>
<keyword evidence="3" id="KW-1185">Reference proteome</keyword>
<dbReference type="RefSeq" id="XP_033381433.1">
    <property type="nucleotide sequence ID" value="XM_033533262.1"/>
</dbReference>
<keyword evidence="1" id="KW-0732">Signal</keyword>